<reference evidence="1" key="1">
    <citation type="submission" date="2014-09" db="EMBL/GenBank/DDBJ databases">
        <authorList>
            <person name="Magalhaes I.L.F."/>
            <person name="Oliveira U."/>
            <person name="Santos F.R."/>
            <person name="Vidigal T.H.D.A."/>
            <person name="Brescovit A.D."/>
            <person name="Santos A.J."/>
        </authorList>
    </citation>
    <scope>NUCLEOTIDE SEQUENCE</scope>
    <source>
        <tissue evidence="1">Shoot tissue taken approximately 20 cm above the soil surface</tissue>
    </source>
</reference>
<proteinExistence type="predicted"/>
<dbReference type="AlphaFoldDB" id="A0A0A8Y5B3"/>
<name>A0A0A8Y5B3_ARUDO</name>
<dbReference type="EMBL" id="GBRH01278763">
    <property type="protein sequence ID" value="JAD19132.1"/>
    <property type="molecule type" value="Transcribed_RNA"/>
</dbReference>
<organism evidence="1">
    <name type="scientific">Arundo donax</name>
    <name type="common">Giant reed</name>
    <name type="synonym">Donax arundinaceus</name>
    <dbReference type="NCBI Taxonomy" id="35708"/>
    <lineage>
        <taxon>Eukaryota</taxon>
        <taxon>Viridiplantae</taxon>
        <taxon>Streptophyta</taxon>
        <taxon>Embryophyta</taxon>
        <taxon>Tracheophyta</taxon>
        <taxon>Spermatophyta</taxon>
        <taxon>Magnoliopsida</taxon>
        <taxon>Liliopsida</taxon>
        <taxon>Poales</taxon>
        <taxon>Poaceae</taxon>
        <taxon>PACMAD clade</taxon>
        <taxon>Arundinoideae</taxon>
        <taxon>Arundineae</taxon>
        <taxon>Arundo</taxon>
    </lineage>
</organism>
<accession>A0A0A8Y5B3</accession>
<sequence length="120" mass="13411">MSAALPKTTLETIDRKRWAFFWTGADACKGSDCKVPWEEVCQPKEKGGLGIVDIKLKNECLTQKFLHRLHESASTRGSFGFRNDMAGFQTGTWGMSSSSTPLPGRHWLNFFHPTAIPPLL</sequence>
<protein>
    <submittedName>
        <fullName evidence="1">Uncharacterized protein</fullName>
    </submittedName>
</protein>
<evidence type="ECO:0000313" key="1">
    <source>
        <dbReference type="EMBL" id="JAD19132.1"/>
    </source>
</evidence>
<reference evidence="1" key="2">
    <citation type="journal article" date="2015" name="Data Brief">
        <title>Shoot transcriptome of the giant reed, Arundo donax.</title>
        <authorList>
            <person name="Barrero R.A."/>
            <person name="Guerrero F.D."/>
            <person name="Moolhuijzen P."/>
            <person name="Goolsby J.A."/>
            <person name="Tidwell J."/>
            <person name="Bellgard S.E."/>
            <person name="Bellgard M.I."/>
        </authorList>
    </citation>
    <scope>NUCLEOTIDE SEQUENCE</scope>
    <source>
        <tissue evidence="1">Shoot tissue taken approximately 20 cm above the soil surface</tissue>
    </source>
</reference>